<evidence type="ECO:0000313" key="1">
    <source>
        <dbReference type="EMBL" id="CAI9581941.1"/>
    </source>
</evidence>
<dbReference type="Proteomes" id="UP001162483">
    <property type="component" value="Unassembled WGS sequence"/>
</dbReference>
<reference evidence="1" key="1">
    <citation type="submission" date="2023-05" db="EMBL/GenBank/DDBJ databases">
        <authorList>
            <person name="Stuckert A."/>
        </authorList>
    </citation>
    <scope>NUCLEOTIDE SEQUENCE</scope>
</reference>
<name>A0ABN9EEH1_9NEOB</name>
<accession>A0ABN9EEH1</accession>
<gene>
    <name evidence="1" type="ORF">SPARVUS_LOCUS9573671</name>
</gene>
<comment type="caution">
    <text evidence="1">The sequence shown here is derived from an EMBL/GenBank/DDBJ whole genome shotgun (WGS) entry which is preliminary data.</text>
</comment>
<feature type="non-terminal residue" evidence="1">
    <location>
        <position position="76"/>
    </location>
</feature>
<proteinExistence type="predicted"/>
<protein>
    <submittedName>
        <fullName evidence="1">Uncharacterized protein</fullName>
    </submittedName>
</protein>
<sequence length="76" mass="8950">MSLGAEFRIDWRGDSMMRECTSCLVVSGVRNVRILEMLRRWRLQDLDSSWMWGRKERWESRVTPRTLACGVGEMVA</sequence>
<dbReference type="EMBL" id="CATNWA010015325">
    <property type="protein sequence ID" value="CAI9581941.1"/>
    <property type="molecule type" value="Genomic_DNA"/>
</dbReference>
<keyword evidence="2" id="KW-1185">Reference proteome</keyword>
<organism evidence="1 2">
    <name type="scientific">Staurois parvus</name>
    <dbReference type="NCBI Taxonomy" id="386267"/>
    <lineage>
        <taxon>Eukaryota</taxon>
        <taxon>Metazoa</taxon>
        <taxon>Chordata</taxon>
        <taxon>Craniata</taxon>
        <taxon>Vertebrata</taxon>
        <taxon>Euteleostomi</taxon>
        <taxon>Amphibia</taxon>
        <taxon>Batrachia</taxon>
        <taxon>Anura</taxon>
        <taxon>Neobatrachia</taxon>
        <taxon>Ranoidea</taxon>
        <taxon>Ranidae</taxon>
        <taxon>Staurois</taxon>
    </lineage>
</organism>
<evidence type="ECO:0000313" key="2">
    <source>
        <dbReference type="Proteomes" id="UP001162483"/>
    </source>
</evidence>